<dbReference type="PANTHER" id="PTHR43673">
    <property type="entry name" value="NAD(P)H NITROREDUCTASE YDGI-RELATED"/>
    <property type="match status" value="1"/>
</dbReference>
<comment type="similarity">
    <text evidence="1">Belongs to the nitroreductase family.</text>
</comment>
<keyword evidence="2" id="KW-0560">Oxidoreductase</keyword>
<protein>
    <submittedName>
        <fullName evidence="4">Nitroreductase</fullName>
    </submittedName>
</protein>
<keyword evidence="5" id="KW-1185">Reference proteome</keyword>
<name>A0A1M5V356_9CLOT</name>
<dbReference type="InterPro" id="IPR000415">
    <property type="entry name" value="Nitroreductase-like"/>
</dbReference>
<accession>A0A1M5V356</accession>
<dbReference type="AlphaFoldDB" id="A0A1M5V356"/>
<dbReference type="Gene3D" id="3.40.109.30">
    <property type="entry name" value="putative nitroreductase (tm1586), domain 2"/>
    <property type="match status" value="1"/>
</dbReference>
<dbReference type="EMBL" id="FQXM01000010">
    <property type="protein sequence ID" value="SHH69610.1"/>
    <property type="molecule type" value="Genomic_DNA"/>
</dbReference>
<dbReference type="PANTHER" id="PTHR43673:SF10">
    <property type="entry name" value="NADH DEHYDROGENASE_NAD(P)H NITROREDUCTASE XCC3605-RELATED"/>
    <property type="match status" value="1"/>
</dbReference>
<dbReference type="SUPFAM" id="SSF55469">
    <property type="entry name" value="FMN-dependent nitroreductase-like"/>
    <property type="match status" value="2"/>
</dbReference>
<organism evidence="4 5">
    <name type="scientific">Clostridium grantii DSM 8605</name>
    <dbReference type="NCBI Taxonomy" id="1121316"/>
    <lineage>
        <taxon>Bacteria</taxon>
        <taxon>Bacillati</taxon>
        <taxon>Bacillota</taxon>
        <taxon>Clostridia</taxon>
        <taxon>Eubacteriales</taxon>
        <taxon>Clostridiaceae</taxon>
        <taxon>Clostridium</taxon>
    </lineage>
</organism>
<evidence type="ECO:0000256" key="2">
    <source>
        <dbReference type="ARBA" id="ARBA00023002"/>
    </source>
</evidence>
<dbReference type="STRING" id="1121316.SAMN02745207_02034"/>
<dbReference type="GO" id="GO:0016491">
    <property type="term" value="F:oxidoreductase activity"/>
    <property type="evidence" value="ECO:0007669"/>
    <property type="project" value="UniProtKB-KW"/>
</dbReference>
<dbReference type="Pfam" id="PF14512">
    <property type="entry name" value="TM1586_NiRdase"/>
    <property type="match status" value="1"/>
</dbReference>
<proteinExistence type="inferred from homology"/>
<dbReference type="OrthoDB" id="9814075at2"/>
<dbReference type="Gene3D" id="3.40.109.10">
    <property type="entry name" value="NADH Oxidase"/>
    <property type="match status" value="1"/>
</dbReference>
<evidence type="ECO:0000313" key="5">
    <source>
        <dbReference type="Proteomes" id="UP000184447"/>
    </source>
</evidence>
<reference evidence="4 5" key="1">
    <citation type="submission" date="2016-11" db="EMBL/GenBank/DDBJ databases">
        <authorList>
            <person name="Jaros S."/>
            <person name="Januszkiewicz K."/>
            <person name="Wedrychowicz H."/>
        </authorList>
    </citation>
    <scope>NUCLEOTIDE SEQUENCE [LARGE SCALE GENOMIC DNA]</scope>
    <source>
        <strain evidence="4 5">DSM 8605</strain>
    </source>
</reference>
<dbReference type="RefSeq" id="WP_073338332.1">
    <property type="nucleotide sequence ID" value="NZ_FQXM01000010.1"/>
</dbReference>
<sequence length="257" mass="29973">MNFIDRVNTRKSVRKYKEGSIEQEDLKKIDSIIDEVKPLDESISFKAKLVNYNQMKETFKGIKNMYFKVKAPHYIILTSEIKDGYKENIGFVGEQIVLQLTNLGVGSCWLGSPIDENILRNIIEMDDNQRYIIMIALGYPLEKLSVVEQRKRISMKELMLEEKNTEHEFIFKALLSAPSAVNSQPWRINFIDNRIDFYKKNNFITNKLLGKYGELDMGIGLSHIYFASKEFGYSPKIINSNETKKFKDTEYFFSVQL</sequence>
<evidence type="ECO:0000256" key="1">
    <source>
        <dbReference type="ARBA" id="ARBA00007118"/>
    </source>
</evidence>
<dbReference type="InterPro" id="IPR029478">
    <property type="entry name" value="TM1586_NiRdase"/>
</dbReference>
<evidence type="ECO:0000259" key="3">
    <source>
        <dbReference type="Pfam" id="PF14512"/>
    </source>
</evidence>
<gene>
    <name evidence="4" type="ORF">SAMN02745207_02034</name>
</gene>
<feature type="domain" description="Putative nitroreductase TM1586" evidence="3">
    <location>
        <begin position="4"/>
        <end position="228"/>
    </location>
</feature>
<evidence type="ECO:0000313" key="4">
    <source>
        <dbReference type="EMBL" id="SHH69610.1"/>
    </source>
</evidence>
<dbReference type="Proteomes" id="UP000184447">
    <property type="component" value="Unassembled WGS sequence"/>
</dbReference>